<name>A0A482MN41_9CAUD</name>
<dbReference type="Proteomes" id="UP000301424">
    <property type="component" value="Segment"/>
</dbReference>
<organism evidence="1 2">
    <name type="scientific">Burkholderia phage BcepSauron</name>
    <dbReference type="NCBI Taxonomy" id="2530033"/>
    <lineage>
        <taxon>Viruses</taxon>
        <taxon>Duplodnaviria</taxon>
        <taxon>Heunggongvirae</taxon>
        <taxon>Uroviricota</taxon>
        <taxon>Caudoviricetes</taxon>
        <taxon>Sarumanvirus</taxon>
        <taxon>Sarumanvirus bcepsauron</taxon>
    </lineage>
</organism>
<evidence type="ECO:0000313" key="1">
    <source>
        <dbReference type="EMBL" id="QBQ74500.1"/>
    </source>
</evidence>
<accession>A0A482MN41</accession>
<keyword evidence="2" id="KW-1185">Reference proteome</keyword>
<protein>
    <submittedName>
        <fullName evidence="1">Uncharacterized protein</fullName>
    </submittedName>
</protein>
<proteinExistence type="predicted"/>
<evidence type="ECO:0000313" key="2">
    <source>
        <dbReference type="Proteomes" id="UP000301424"/>
    </source>
</evidence>
<dbReference type="EMBL" id="MK552141">
    <property type="protein sequence ID" value="QBQ74500.1"/>
    <property type="molecule type" value="Genomic_DNA"/>
</dbReference>
<sequence>MMNFAMAEEEAHRAARRHQREIVSPATDRIKSEIQPAPECAVGHPITGTVVLAIEWTEHEDGFARPDGWTYAVERDRLDSEIARQKSYDSPHTYVTCSHVMHVLADDYLTNRIRAEGCVNTPRHKHAGHIATLA</sequence>
<gene>
    <name evidence="1" type="ORF">BcepSauron_120</name>
</gene>
<reference evidence="1 2" key="1">
    <citation type="submission" date="2019-02" db="EMBL/GenBank/DDBJ databases">
        <title>Complete genome sequence of Burkholderia cenocepacia phage BcepSauron.</title>
        <authorList>
            <person name="Park K."/>
            <person name="Gonzalez C."/>
            <person name="Liu M."/>
            <person name="Gill J."/>
        </authorList>
    </citation>
    <scope>NUCLEOTIDE SEQUENCE [LARGE SCALE GENOMIC DNA]</scope>
</reference>